<dbReference type="Gene3D" id="1.20.1070.10">
    <property type="entry name" value="Rhodopsin 7-helix transmembrane proteins"/>
    <property type="match status" value="1"/>
</dbReference>
<evidence type="ECO:0000313" key="8">
    <source>
        <dbReference type="EMBL" id="QLL32164.1"/>
    </source>
</evidence>
<gene>
    <name evidence="8" type="ORF">HG536_0C03330</name>
</gene>
<evidence type="ECO:0000313" key="9">
    <source>
        <dbReference type="Proteomes" id="UP000515788"/>
    </source>
</evidence>
<feature type="transmembrane region" description="Helical" evidence="7">
    <location>
        <begin position="63"/>
        <end position="82"/>
    </location>
</feature>
<evidence type="ECO:0000256" key="3">
    <source>
        <dbReference type="ARBA" id="ARBA00022692"/>
    </source>
</evidence>
<sequence>MSDFVELLKRGGNEAITINPPTGADFHLTTRGSDWLWAAFCVFITLAILVICLMFRKAPNERLFYYTAIAPVIFMAINYFTLASNLGWIPVKAKYNHVRTSTQKEHPGYRQVFYSRYIGWFMAFPWPIIQASLLGSTPMWQIAFNIGLTETWVVSLLIAAVVKSTYKWGYYTFAIAAGIICSISVMTTTRNLVKNIGSDVFQLFTYFYGVIMFLWGIYPICFGLSEGGNVIQPNSEAIFYGILDILLLGVVPCFFIPLASSIGLDRLGYGHNQASFHPLPSEKTMNSIASARNSGETAVSSPKPAPKKTKKSGK</sequence>
<feature type="transmembrane region" description="Helical" evidence="7">
    <location>
        <begin position="142"/>
        <end position="162"/>
    </location>
</feature>
<reference evidence="8 9" key="1">
    <citation type="submission" date="2020-06" db="EMBL/GenBank/DDBJ databases">
        <title>The yeast mating-type switching endonuclease HO is a domesticated member of an unorthodox homing genetic element family.</title>
        <authorList>
            <person name="Coughlan A.Y."/>
            <person name="Lombardi L."/>
            <person name="Braun-Galleani S."/>
            <person name="Martos A.R."/>
            <person name="Galeote V."/>
            <person name="Bigey F."/>
            <person name="Dequin S."/>
            <person name="Byrne K.P."/>
            <person name="Wolfe K.H."/>
        </authorList>
    </citation>
    <scope>NUCLEOTIDE SEQUENCE [LARGE SCALE GENOMIC DNA]</scope>
    <source>
        <strain evidence="8 9">CBS764</strain>
    </source>
</reference>
<comment type="subcellular location">
    <subcellularLocation>
        <location evidence="1">Membrane</location>
        <topology evidence="1">Multi-pass membrane protein</topology>
    </subcellularLocation>
</comment>
<dbReference type="AlphaFoldDB" id="A0A7G3ZF78"/>
<keyword evidence="3 7" id="KW-0812">Transmembrane</keyword>
<dbReference type="SMART" id="SM01021">
    <property type="entry name" value="Bac_rhodopsin"/>
    <property type="match status" value="1"/>
</dbReference>
<dbReference type="FunFam" id="1.20.1070.10:FF:000160">
    <property type="entry name" value="Related to Opsin-1"/>
    <property type="match status" value="1"/>
</dbReference>
<dbReference type="SUPFAM" id="SSF81321">
    <property type="entry name" value="Family A G protein-coupled receptor-like"/>
    <property type="match status" value="1"/>
</dbReference>
<feature type="region of interest" description="Disordered" evidence="6">
    <location>
        <begin position="289"/>
        <end position="314"/>
    </location>
</feature>
<evidence type="ECO:0000256" key="5">
    <source>
        <dbReference type="ARBA" id="ARBA00023136"/>
    </source>
</evidence>
<dbReference type="CDD" id="cd15239">
    <property type="entry name" value="7tm_YRO2_fungal-like"/>
    <property type="match status" value="1"/>
</dbReference>
<keyword evidence="4 7" id="KW-1133">Transmembrane helix</keyword>
<feature type="transmembrane region" description="Helical" evidence="7">
    <location>
        <begin position="117"/>
        <end position="135"/>
    </location>
</feature>
<comment type="similarity">
    <text evidence="2">Belongs to the archaeal/bacterial/fungal opsin family.</text>
</comment>
<dbReference type="KEGG" id="tgb:HG536_0C03330"/>
<accession>A0A7G3ZF78</accession>
<dbReference type="GeneID" id="59325300"/>
<organism evidence="8 9">
    <name type="scientific">Torulaspora globosa</name>
    <dbReference type="NCBI Taxonomy" id="48254"/>
    <lineage>
        <taxon>Eukaryota</taxon>
        <taxon>Fungi</taxon>
        <taxon>Dikarya</taxon>
        <taxon>Ascomycota</taxon>
        <taxon>Saccharomycotina</taxon>
        <taxon>Saccharomycetes</taxon>
        <taxon>Saccharomycetales</taxon>
        <taxon>Saccharomycetaceae</taxon>
        <taxon>Torulaspora</taxon>
    </lineage>
</organism>
<feature type="transmembrane region" description="Helical" evidence="7">
    <location>
        <begin position="35"/>
        <end position="56"/>
    </location>
</feature>
<dbReference type="OrthoDB" id="536545at2759"/>
<dbReference type="PANTHER" id="PTHR28286">
    <property type="match status" value="1"/>
</dbReference>
<feature type="transmembrane region" description="Helical" evidence="7">
    <location>
        <begin position="238"/>
        <end position="259"/>
    </location>
</feature>
<feature type="compositionally biased region" description="Polar residues" evidence="6">
    <location>
        <begin position="289"/>
        <end position="299"/>
    </location>
</feature>
<dbReference type="Proteomes" id="UP000515788">
    <property type="component" value="Chromosome 3"/>
</dbReference>
<dbReference type="GO" id="GO:0005886">
    <property type="term" value="C:plasma membrane"/>
    <property type="evidence" value="ECO:0007669"/>
    <property type="project" value="TreeGrafter"/>
</dbReference>
<proteinExistence type="inferred from homology"/>
<dbReference type="RefSeq" id="XP_037138839.1">
    <property type="nucleotide sequence ID" value="XM_037282943.1"/>
</dbReference>
<dbReference type="PANTHER" id="PTHR28286:SF1">
    <property type="entry name" value="30 KDA HEAT SHOCK PROTEIN-RELATED"/>
    <property type="match status" value="1"/>
</dbReference>
<evidence type="ECO:0000256" key="1">
    <source>
        <dbReference type="ARBA" id="ARBA00004141"/>
    </source>
</evidence>
<name>A0A7G3ZF78_9SACH</name>
<keyword evidence="5 7" id="KW-0472">Membrane</keyword>
<protein>
    <submittedName>
        <fullName evidence="8">Uncharacterized protein</fullName>
    </submittedName>
</protein>
<dbReference type="Pfam" id="PF01036">
    <property type="entry name" value="Bac_rhodopsin"/>
    <property type="match status" value="1"/>
</dbReference>
<evidence type="ECO:0000256" key="2">
    <source>
        <dbReference type="ARBA" id="ARBA00008130"/>
    </source>
</evidence>
<dbReference type="GO" id="GO:0005783">
    <property type="term" value="C:endoplasmic reticulum"/>
    <property type="evidence" value="ECO:0007669"/>
    <property type="project" value="TreeGrafter"/>
</dbReference>
<dbReference type="InterPro" id="IPR001425">
    <property type="entry name" value="Arc/bac/fun_rhodopsins"/>
</dbReference>
<keyword evidence="9" id="KW-1185">Reference proteome</keyword>
<evidence type="ECO:0000256" key="7">
    <source>
        <dbReference type="SAM" id="Phobius"/>
    </source>
</evidence>
<feature type="compositionally biased region" description="Basic residues" evidence="6">
    <location>
        <begin position="305"/>
        <end position="314"/>
    </location>
</feature>
<feature type="transmembrane region" description="Helical" evidence="7">
    <location>
        <begin position="168"/>
        <end position="188"/>
    </location>
</feature>
<dbReference type="InterPro" id="IPR043476">
    <property type="entry name" value="Yro2-like_7TM"/>
</dbReference>
<dbReference type="EMBL" id="CP059248">
    <property type="protein sequence ID" value="QLL32164.1"/>
    <property type="molecule type" value="Genomic_DNA"/>
</dbReference>
<evidence type="ECO:0000256" key="4">
    <source>
        <dbReference type="ARBA" id="ARBA00022989"/>
    </source>
</evidence>
<evidence type="ECO:0000256" key="6">
    <source>
        <dbReference type="SAM" id="MobiDB-lite"/>
    </source>
</evidence>
<feature type="transmembrane region" description="Helical" evidence="7">
    <location>
        <begin position="200"/>
        <end position="218"/>
    </location>
</feature>